<comment type="similarity">
    <text evidence="8">Belongs to the binding-protein-dependent transport system permease family.</text>
</comment>
<keyword evidence="7 8" id="KW-0472">Membrane</keyword>
<dbReference type="GO" id="GO:0015184">
    <property type="term" value="F:L-cystine transmembrane transporter activity"/>
    <property type="evidence" value="ECO:0007669"/>
    <property type="project" value="TreeGrafter"/>
</dbReference>
<dbReference type="PROSITE" id="PS50928">
    <property type="entry name" value="ABC_TM1"/>
    <property type="match status" value="1"/>
</dbReference>
<dbReference type="Proteomes" id="UP000190285">
    <property type="component" value="Unassembled WGS sequence"/>
</dbReference>
<comment type="subcellular location">
    <subcellularLocation>
        <location evidence="1 8">Cell membrane</location>
        <topology evidence="1 8">Multi-pass membrane protein</topology>
    </subcellularLocation>
</comment>
<proteinExistence type="inferred from homology"/>
<dbReference type="STRING" id="36842.SAMN02194393_03786"/>
<dbReference type="Pfam" id="PF00528">
    <property type="entry name" value="BPD_transp_1"/>
    <property type="match status" value="1"/>
</dbReference>
<feature type="transmembrane region" description="Helical" evidence="8">
    <location>
        <begin position="192"/>
        <end position="210"/>
    </location>
</feature>
<evidence type="ECO:0000256" key="5">
    <source>
        <dbReference type="ARBA" id="ARBA00022970"/>
    </source>
</evidence>
<dbReference type="CDD" id="cd06261">
    <property type="entry name" value="TM_PBP2"/>
    <property type="match status" value="1"/>
</dbReference>
<keyword evidence="5" id="KW-0029">Amino-acid transport</keyword>
<evidence type="ECO:0000256" key="1">
    <source>
        <dbReference type="ARBA" id="ARBA00004651"/>
    </source>
</evidence>
<keyword evidence="2 8" id="KW-0813">Transport</keyword>
<dbReference type="GO" id="GO:0043190">
    <property type="term" value="C:ATP-binding cassette (ABC) transporter complex"/>
    <property type="evidence" value="ECO:0007669"/>
    <property type="project" value="InterPro"/>
</dbReference>
<evidence type="ECO:0000256" key="2">
    <source>
        <dbReference type="ARBA" id="ARBA00022448"/>
    </source>
</evidence>
<dbReference type="PANTHER" id="PTHR30614">
    <property type="entry name" value="MEMBRANE COMPONENT OF AMINO ACID ABC TRANSPORTER"/>
    <property type="match status" value="1"/>
</dbReference>
<feature type="domain" description="ABC transmembrane type-1" evidence="9">
    <location>
        <begin position="20"/>
        <end position="208"/>
    </location>
</feature>
<evidence type="ECO:0000256" key="8">
    <source>
        <dbReference type="RuleBase" id="RU363032"/>
    </source>
</evidence>
<keyword evidence="4 8" id="KW-0812">Transmembrane</keyword>
<dbReference type="Gene3D" id="1.10.3720.10">
    <property type="entry name" value="MetI-like"/>
    <property type="match status" value="1"/>
</dbReference>
<evidence type="ECO:0000256" key="7">
    <source>
        <dbReference type="ARBA" id="ARBA00023136"/>
    </source>
</evidence>
<dbReference type="EMBL" id="FUZT01000010">
    <property type="protein sequence ID" value="SKC82962.1"/>
    <property type="molecule type" value="Genomic_DNA"/>
</dbReference>
<feature type="transmembrane region" description="Helical" evidence="8">
    <location>
        <begin position="68"/>
        <end position="101"/>
    </location>
</feature>
<dbReference type="NCBIfam" id="TIGR01726">
    <property type="entry name" value="HEQRo_perm_3TM"/>
    <property type="match status" value="1"/>
</dbReference>
<sequence length="221" mass="24647">MDFFDVEFALHILPVILKYVKVTLSLSLLSMLFGLTLAFIISLIIDAKIPIIYRILKTYVSFFRGTPLLVQLFLVYFGLAHVFTSMASLSSFGAACIVMSLNSSAYMSESIRGAILAIDKGQMEASLSVGMTYFQAMRRIILPQAFKVAIPALSNTFINLIKNSSLAFTIGVVEITASAQLEATSSYKYLEAYFDILIIYWIITSALTYLQKKLEERLSHS</sequence>
<dbReference type="InterPro" id="IPR000515">
    <property type="entry name" value="MetI-like"/>
</dbReference>
<name>A0A1T5M3Z8_9FIRM</name>
<evidence type="ECO:0000313" key="10">
    <source>
        <dbReference type="EMBL" id="SKC82962.1"/>
    </source>
</evidence>
<evidence type="ECO:0000256" key="4">
    <source>
        <dbReference type="ARBA" id="ARBA00022692"/>
    </source>
</evidence>
<evidence type="ECO:0000313" key="11">
    <source>
        <dbReference type="Proteomes" id="UP000190285"/>
    </source>
</evidence>
<reference evidence="10 11" key="1">
    <citation type="submission" date="2017-02" db="EMBL/GenBank/DDBJ databases">
        <authorList>
            <person name="Peterson S.W."/>
        </authorList>
    </citation>
    <scope>NUCLEOTIDE SEQUENCE [LARGE SCALE GENOMIC DNA]</scope>
    <source>
        <strain evidence="10 11">M1</strain>
    </source>
</reference>
<dbReference type="PANTHER" id="PTHR30614:SF0">
    <property type="entry name" value="L-CYSTINE TRANSPORT SYSTEM PERMEASE PROTEIN TCYL"/>
    <property type="match status" value="1"/>
</dbReference>
<keyword evidence="3" id="KW-1003">Cell membrane</keyword>
<feature type="transmembrane region" description="Helical" evidence="8">
    <location>
        <begin position="24"/>
        <end position="47"/>
    </location>
</feature>
<dbReference type="OrthoDB" id="9787841at2"/>
<accession>A0A1T5M3Z8</accession>
<keyword evidence="6 8" id="KW-1133">Transmembrane helix</keyword>
<evidence type="ECO:0000256" key="3">
    <source>
        <dbReference type="ARBA" id="ARBA00022475"/>
    </source>
</evidence>
<dbReference type="InterPro" id="IPR010065">
    <property type="entry name" value="AA_ABC_transptr_permease_3TM"/>
</dbReference>
<keyword evidence="11" id="KW-1185">Reference proteome</keyword>
<evidence type="ECO:0000256" key="6">
    <source>
        <dbReference type="ARBA" id="ARBA00022989"/>
    </source>
</evidence>
<dbReference type="SUPFAM" id="SSF161098">
    <property type="entry name" value="MetI-like"/>
    <property type="match status" value="1"/>
</dbReference>
<protein>
    <submittedName>
        <fullName evidence="10">Amino acid ABC transporter membrane protein, PAAT family (TC 3.A.1.3.-)</fullName>
    </submittedName>
</protein>
<gene>
    <name evidence="10" type="ORF">SAMN02194393_03786</name>
</gene>
<dbReference type="AlphaFoldDB" id="A0A1T5M3Z8"/>
<dbReference type="RefSeq" id="WP_079493752.1">
    <property type="nucleotide sequence ID" value="NZ_FUZT01000010.1"/>
</dbReference>
<organism evidence="10 11">
    <name type="scientific">Maledivibacter halophilus</name>
    <dbReference type="NCBI Taxonomy" id="36842"/>
    <lineage>
        <taxon>Bacteria</taxon>
        <taxon>Bacillati</taxon>
        <taxon>Bacillota</taxon>
        <taxon>Clostridia</taxon>
        <taxon>Peptostreptococcales</taxon>
        <taxon>Caminicellaceae</taxon>
        <taxon>Maledivibacter</taxon>
    </lineage>
</organism>
<evidence type="ECO:0000259" key="9">
    <source>
        <dbReference type="PROSITE" id="PS50928"/>
    </source>
</evidence>
<dbReference type="InterPro" id="IPR043429">
    <property type="entry name" value="ArtM/GltK/GlnP/TcyL/YhdX-like"/>
</dbReference>
<dbReference type="InterPro" id="IPR035906">
    <property type="entry name" value="MetI-like_sf"/>
</dbReference>